<feature type="domain" description="Ig-like" evidence="9">
    <location>
        <begin position="3689"/>
        <end position="3766"/>
    </location>
</feature>
<keyword evidence="5" id="KW-1015">Disulfide bond</keyword>
<feature type="domain" description="Ig-like" evidence="9">
    <location>
        <begin position="3588"/>
        <end position="3686"/>
    </location>
</feature>
<feature type="domain" description="Ig-like" evidence="9">
    <location>
        <begin position="436"/>
        <end position="531"/>
    </location>
</feature>
<comment type="subcellular location">
    <subcellularLocation>
        <location evidence="1">Membrane</location>
        <topology evidence="1">Single-pass type I membrane protein</topology>
    </subcellularLocation>
</comment>
<dbReference type="CDD" id="cd00096">
    <property type="entry name" value="Ig"/>
    <property type="match status" value="10"/>
</dbReference>
<sequence>MGWSKATKPPSGISYFFVLVFVIVPVLSQIPPGPPSIDGPQVIVLNSNPTLTCTSARGDPPPTVKWLKDDQEITNGVSTTQVGTAVTTSLTFTATKDDHFEVFECQAENGVLQNPLSTTKFIEVHFPPDAPTLTGPTTLTPGQQGTWTCISANGFPAGAMTMRNQNKNTQFTSSEFTTTTVLDVKSYDVTGVLTWSPVIVNNGDTICCDVTHTTTSSTPQTICRQITVANPIAINAPVTQYTPTLQTTVTLQCDVTQGTASEIIWIKDNVQLNINTNSRLSGGTVPTESLTITNVQQSDGGNYVCRGIDAVTGNIVNTDTINVNPVGTPPVTSIPQSSYTQITGQQIILGCTVQSSNSPLQEVQWTFTNNQGQTTDPISVSTSNGKYSGSSVNSPSLTINSVASTDQGTYSCKARNLVGTSTNNPTTTLTVTGSIPVVQINPSTYSATYGSQVVINCNIVSASPAATQVYWQRSSNNQILRIDNGDQGYQGSTTSTPSLTINFATTANAGVYTCFATNAVGTGSSNLGTVTITGGLLSVFVTPQNQNVVQGAQQRITCTVSGTPAAQNIAWLFTAAGSNQQTQLNTGNSQKYSLGTTQDPFLTVLNFQPSDAGTYVCRATNAAGSTSSNPGATLTYITVPTTNVEPRQYTATVGDASFQIQCLVTATPGATSWYWTFQPVGGSQQTIAQGTNDQQYTVDNSGTNPHLTIKSIALNEAGIYTCYATNAAGTSDSSNNPSSRHTLTVTGAILTVTISPATANVIRGNTQTIDCNPQGNPAATQITWYFTPSGSNSQQLLNIANSGGKYNGGTPGNPDLTITDFQTNNAGSYRCAATNAAGTGTSSNSVLTYVEFLSLTVSPSSGSAVLGAQTYVIACQITGNPTATNWYWTKTPSSGGQSENINRNTNNNKYTVQENAQNPQLTIKNIQQSDDANYVCNAQNTAGLRTSSAARLIVTGQLASITASPSTQFANYGANSVTIQCSVSASPSATAVGWRKVSLDGQTSTAIDAQNSNNKYSIVNSLTAPHLTINNVDFDDDSNYVCFATNAVGTGTSNNARVDVIGSAPQVSIPQSAYSVIYGSDITIPCTILNANPAHFRVTWYYTGSNNQQTTINTGDPSQYSGGVLGNPGLTILNANNQDAGFYKCEAENQVNSGQSSNTQLNVIGGALTVTIPSSTYSVLLGNQISITCTVSGSPSATNVYWMKQQTNGGSFSNVDIAGNNRYSGGTLSSPTLVINSAQFSDEGNYRCHGVNAAGDANSIVTNLDVTGNVPTVTLTTTLFPVLVGNDITIGCNVISNPGATNVYWRFENSGSQITTISPNSNTAKYGGSTTTSPSLVIKNVDFSDAGKYTCYATNSIGTGNSQEGTLQVSGQPPNVVVTLPNYSVDFGQQVTLGCTVTANPAHTSVYWTKNKNGIVTNINVANSGGKYSGSTVGSPSLTITNSNLDDQASYICNAQNSVGLGSSSSTVLTVSGNIPIVTVTQNQYNVDYGNTVTLGCTVTANPTHSVVYWQKIKGGVTSTIDASAISNNARLSGSTVNSPSLVITNVNLDDIASYICFAQNSVGTGQSQQTNLAVSGALPTVVVLSNSYPVTVGGTVTLQCVVNANPGHTVVQWKRIVNGQTQDVTGVGAPGSGSRLSGSAVTSPSLTVSQASFADEGSYICTATNAIGQGSSSQTFLDVTGNVPTVQVTQSEFQGDFGQSVTLGCTVTANPSETRVYWKVLDSNGALQNIDTAVSRYSGSVVGSPSLMISGLNKADQAFYQCFADNDVGTGQSSQTFLRVLGEVPAVTTPATHQFTLGTTATLSCTVNANPAATSVSWSKYNNQNQLVAIDMGTNNNQKYQGSTVGNPSLTILNTVSGDAGRYVCSASNAVGTGNSGTSTLDITGALPIVNIPQSTYAISIGNQITLGCTVSATPKETAVFWTRQYPNAGEITVSKVNSAKYQGQTVSSPSLIILNTDFNDIATYRCYATNTVGTGSSNPTSLTVSGNVPSVVIPLSQYSVNFGSSATIPCTVTANPTHTSVQWKIILNGQEQNVDMQNNKYSGGTVNSPALVIANAQQGDETFYICTAANSVGAGRSIQTFLRVAGDRPQVAIGSSTYQVQKYGTVELVCTITANPAANTVQWYRYDGGVQTSLRNVAGKYNTPTVNSPNLQIINADLSDRGYYICTAANIVGTGTSSSTFVDVTGNEPIVTIPLPNYNGQFGGNVELTCNVVANPSATVVYWTKTVGGQSTTIGQSTGKYSFSVSSPSLMISNLDASDKASYTCYATNSIGSGNSQPTTLDVIGSIPQVTVPATVSVNIGSTATLTCSIQANPTHNSISWQRIDGNNQATTITIDNNKYSGATVNNPTLTITNVQMSDRVNYVCFATNSVGTGQSGSLFLNVQGNPPVVSIASNTYQAPWGNSVTLVCTVTANPTHTSVSWKKIQNGVVTNIVPANNPSKYEGSTVSSPSLIIKNADRNSDQAFYECAATNTIGTGTSSRTFLTVTGDIPVVQIPDNYQVEIGQSVVVVCTVTSNPAHTTVQWKRVNNNQETNLDISDSSQYQNGNLQNPSLTILNAATDDEGYYRCTATNSVGTGTSALSYVDVTGNILQVTVPQNIYNVNYGQSVQLVCTVTGSPAVTDVYWVKVRNSASTTIRATTMDNSKYSGVSLNNPSLTILNANQDDIAVYKCYGRNVVGLGESQQTQLNVIGSRPAVNVDTSVSVTLGNSVTLQCTVIATPSATMVRWNKVSSSGTSTPVDVTNNPTKYAGGSLSVPSLTIYNAQNTDESTYTCQATNAVGTTVSSQVNLDVVGTIPQVNIGQSQYSVTIGQTITLICTVTANPAHTIVYWRRNVNGVFTDLQSSNRYTGSSVSNPSLTITNTVAGDIGDYKCYATNSVGTGESAQTLLNVVGSAPVVNVASNAYSVNIGNSITLQCNVQANPFHTSVKWQRVDVNGNAVDIDMTNSRYTGSEVNSPSLVISQTMKSDEGRYVCLATNAVGTGQSQQTYLTVVGSTPTVTVDQLQYSANKGSDITLQCSYTANPAATMVRWERANGNNVVEIGDTTNNNKYGGSTVSSPSLIIYNAEESDEGNYKCKVTNSVGTGISTTTNLDVVGNIPIVTVPTSAYTVNVDGSITLACQVTADPTHTQVYWQKVTGGNTQTITINGGKYTGSSVTVPALTISNAQFADAGTYYCFARNSVGTGSSTQVVLAVSGNTPSVSLTQNAMTVNYGNNVTIGCVVSANPSHTSVYWQKISGGNTVTIDMSNTNKYGGGTVASPSLHIIRADTSDAANYVCFAANSVGTGQSSQGTLTVAGSVPVVTIPQNQYTINVGTDMTIPCNIQSNPQHTQVYWTKKVGNSAAQNIPQGTSDYGGGNVNSPSLIIYNVEEADEAQYNCFAVNIVGTGSASSPTFLNVIGNPPVVTASIPNSVRLGDPVTITCVVTANPGATQIRWKFITNNAESVIDINNNNRYTGGTVQTPSLTISPVEEVDRGSYKCEATNAEGTASSSPVFLNTVGDPPTNLAINPSPITVEEGEVITATCSATGNPNPTFEWRKLGSDNVISNSPVLTINNAQESHKGTYICKAINTMGSGEVQTTVTVHFKPKVTITTTPVQGKKGQSVEIPCEFTSNPFATSVIWTKIVGGQSSQLNLNGNKYQGATVTHPSLTILDLQASDIADYRCSVLNNVGVGNSNIGRVDVDLTVAPFGIMITPNGITVLEGNAFSMFCNATANPSPQYEWYHKDTKVGDGQTYTVQNSVWTPHDGLYTCKAYNSAGEQQATIDVDVKYIPVSAVTTNTFSQVLNSPITLSCDTHANPSAISWQWKYNTFILDGQTEKLYTVDMNSEQDAGQYTCIAYNEVGHSADIHFSVTVGSGVTPGTGASVASAGLTGGEIAAICLGILFFILLLIVLCVCCILQGCCAMCFGAGAGKDKERRITPDHEKLDIPRFYEVPTVVTREPSMISKRDVYVDTVPMAYGAARAQNDYEITKYRVVRPEYDVGERYVTHSAASRPYYLPAIEYTYDEEERRRRRRKKKKSRHHQDELRGDEQIVLEERVVSNGGGDIYRTTSSRTGNDVEVIAGPEYYFEAE</sequence>
<dbReference type="Proteomes" id="UP000596742">
    <property type="component" value="Unassembled WGS sequence"/>
</dbReference>
<dbReference type="GO" id="GO:0005911">
    <property type="term" value="C:cell-cell junction"/>
    <property type="evidence" value="ECO:0007669"/>
    <property type="project" value="TreeGrafter"/>
</dbReference>
<evidence type="ECO:0000256" key="2">
    <source>
        <dbReference type="ARBA" id="ARBA00022692"/>
    </source>
</evidence>
<protein>
    <submittedName>
        <fullName evidence="10">Hemicentin</fullName>
    </submittedName>
</protein>
<feature type="domain" description="Ig-like" evidence="9">
    <location>
        <begin position="2798"/>
        <end position="2891"/>
    </location>
</feature>
<dbReference type="InterPro" id="IPR013162">
    <property type="entry name" value="CD80_C2-set"/>
</dbReference>
<feature type="domain" description="Ig-like" evidence="9">
    <location>
        <begin position="1786"/>
        <end position="1885"/>
    </location>
</feature>
<dbReference type="Pfam" id="PF08205">
    <property type="entry name" value="C2-set_2"/>
    <property type="match status" value="1"/>
</dbReference>
<dbReference type="Pfam" id="PF13895">
    <property type="entry name" value="Ig_2"/>
    <property type="match status" value="1"/>
</dbReference>
<reference evidence="10" key="1">
    <citation type="submission" date="2018-11" db="EMBL/GenBank/DDBJ databases">
        <authorList>
            <person name="Alioto T."/>
            <person name="Alioto T."/>
        </authorList>
    </citation>
    <scope>NUCLEOTIDE SEQUENCE</scope>
</reference>
<gene>
    <name evidence="10" type="ORF">MGAL_10B052986</name>
</gene>
<dbReference type="InterPro" id="IPR051275">
    <property type="entry name" value="Cell_adhesion_signaling"/>
</dbReference>
<dbReference type="SMART" id="SM00406">
    <property type="entry name" value="IGv"/>
    <property type="match status" value="23"/>
</dbReference>
<accession>A0A8B6GHQ6</accession>
<dbReference type="GO" id="GO:0050839">
    <property type="term" value="F:cell adhesion molecule binding"/>
    <property type="evidence" value="ECO:0007669"/>
    <property type="project" value="TreeGrafter"/>
</dbReference>
<feature type="domain" description="Ig-like" evidence="9">
    <location>
        <begin position="1991"/>
        <end position="2081"/>
    </location>
</feature>
<organism evidence="10 11">
    <name type="scientific">Mytilus galloprovincialis</name>
    <name type="common">Mediterranean mussel</name>
    <dbReference type="NCBI Taxonomy" id="29158"/>
    <lineage>
        <taxon>Eukaryota</taxon>
        <taxon>Metazoa</taxon>
        <taxon>Spiralia</taxon>
        <taxon>Lophotrochozoa</taxon>
        <taxon>Mollusca</taxon>
        <taxon>Bivalvia</taxon>
        <taxon>Autobranchia</taxon>
        <taxon>Pteriomorphia</taxon>
        <taxon>Mytilida</taxon>
        <taxon>Mytiloidea</taxon>
        <taxon>Mytilidae</taxon>
        <taxon>Mytilinae</taxon>
        <taxon>Mytilus</taxon>
    </lineage>
</organism>
<feature type="domain" description="Ig-like" evidence="9">
    <location>
        <begin position="737"/>
        <end position="848"/>
    </location>
</feature>
<feature type="domain" description="Ig-like" evidence="9">
    <location>
        <begin position="2091"/>
        <end position="2187"/>
    </location>
</feature>
<feature type="domain" description="Ig-like" evidence="9">
    <location>
        <begin position="329"/>
        <end position="432"/>
    </location>
</feature>
<dbReference type="GO" id="GO:0005886">
    <property type="term" value="C:plasma membrane"/>
    <property type="evidence" value="ECO:0007669"/>
    <property type="project" value="TreeGrafter"/>
</dbReference>
<feature type="domain" description="Ig-like" evidence="9">
    <location>
        <begin position="3200"/>
        <end position="3295"/>
    </location>
</feature>
<feature type="domain" description="Ig-like" evidence="9">
    <location>
        <begin position="3402"/>
        <end position="3497"/>
    </location>
</feature>
<feature type="domain" description="Ig-like" evidence="9">
    <location>
        <begin position="2998"/>
        <end position="3094"/>
    </location>
</feature>
<feature type="domain" description="Ig-like" evidence="9">
    <location>
        <begin position="1889"/>
        <end position="1987"/>
    </location>
</feature>
<feature type="domain" description="Ig-like" evidence="9">
    <location>
        <begin position="2191"/>
        <end position="2284"/>
    </location>
</feature>
<feature type="domain" description="Ig-like" evidence="9">
    <location>
        <begin position="3773"/>
        <end position="3854"/>
    </location>
</feature>
<dbReference type="GO" id="GO:0098609">
    <property type="term" value="P:cell-cell adhesion"/>
    <property type="evidence" value="ECO:0007669"/>
    <property type="project" value="TreeGrafter"/>
</dbReference>
<evidence type="ECO:0000256" key="6">
    <source>
        <dbReference type="ARBA" id="ARBA00023180"/>
    </source>
</evidence>
<evidence type="ECO:0000313" key="11">
    <source>
        <dbReference type="Proteomes" id="UP000596742"/>
    </source>
</evidence>
<feature type="domain" description="Ig-like" evidence="9">
    <location>
        <begin position="1374"/>
        <end position="1470"/>
    </location>
</feature>
<feature type="domain" description="Ig-like" evidence="9">
    <location>
        <begin position="1685"/>
        <end position="1780"/>
    </location>
</feature>
<dbReference type="InterPro" id="IPR036179">
    <property type="entry name" value="Ig-like_dom_sf"/>
</dbReference>
<keyword evidence="4 8" id="KW-0472">Membrane</keyword>
<dbReference type="InterPro" id="IPR013098">
    <property type="entry name" value="Ig_I-set"/>
</dbReference>
<comment type="caution">
    <text evidence="10">The sequence shown here is derived from an EMBL/GenBank/DDBJ whole genome shotgun (WGS) entry which is preliminary data.</text>
</comment>
<evidence type="ECO:0000256" key="7">
    <source>
        <dbReference type="ARBA" id="ARBA00023319"/>
    </source>
</evidence>
<feature type="domain" description="Ig-like" evidence="9">
    <location>
        <begin position="959"/>
        <end position="1059"/>
    </location>
</feature>
<feature type="domain" description="Ig-like" evidence="9">
    <location>
        <begin position="1271"/>
        <end position="1368"/>
    </location>
</feature>
<evidence type="ECO:0000256" key="3">
    <source>
        <dbReference type="ARBA" id="ARBA00022989"/>
    </source>
</evidence>
<feature type="domain" description="Ig-like" evidence="9">
    <location>
        <begin position="3301"/>
        <end position="3397"/>
    </location>
</feature>
<feature type="domain" description="Ig-like" evidence="9">
    <location>
        <begin position="3502"/>
        <end position="3583"/>
    </location>
</feature>
<dbReference type="EMBL" id="UYJE01008455">
    <property type="protein sequence ID" value="VDI64015.1"/>
    <property type="molecule type" value="Genomic_DNA"/>
</dbReference>
<dbReference type="InterPro" id="IPR013106">
    <property type="entry name" value="Ig_V-set"/>
</dbReference>
<dbReference type="SMART" id="SM00408">
    <property type="entry name" value="IGc2"/>
    <property type="match status" value="37"/>
</dbReference>
<feature type="domain" description="Ig-like" evidence="9">
    <location>
        <begin position="2696"/>
        <end position="2786"/>
    </location>
</feature>
<proteinExistence type="predicted"/>
<dbReference type="CDD" id="cd00099">
    <property type="entry name" value="IgV"/>
    <property type="match status" value="2"/>
</dbReference>
<feature type="domain" description="Ig-like" evidence="9">
    <location>
        <begin position="853"/>
        <end position="955"/>
    </location>
</feature>
<feature type="domain" description="Ig-like" evidence="9">
    <location>
        <begin position="1580"/>
        <end position="1681"/>
    </location>
</feature>
<feature type="domain" description="Ig-like" evidence="9">
    <location>
        <begin position="3100"/>
        <end position="3194"/>
    </location>
</feature>
<feature type="domain" description="Ig-like" evidence="9">
    <location>
        <begin position="2493"/>
        <end position="2589"/>
    </location>
</feature>
<dbReference type="PROSITE" id="PS50835">
    <property type="entry name" value="IG_LIKE"/>
    <property type="match status" value="37"/>
</dbReference>
<dbReference type="OrthoDB" id="6150053at2759"/>
<evidence type="ECO:0000256" key="1">
    <source>
        <dbReference type="ARBA" id="ARBA00004479"/>
    </source>
</evidence>
<name>A0A8B6GHQ6_MYTGA</name>
<feature type="domain" description="Ig-like" evidence="9">
    <location>
        <begin position="231"/>
        <end position="322"/>
    </location>
</feature>
<evidence type="ECO:0000313" key="10">
    <source>
        <dbReference type="EMBL" id="VDI64015.1"/>
    </source>
</evidence>
<dbReference type="PANTHER" id="PTHR11640:SF164">
    <property type="entry name" value="MAM DOMAIN-CONTAINING GLYCOSYLPHOSPHATIDYLINOSITOL ANCHOR PROTEIN 1"/>
    <property type="match status" value="1"/>
</dbReference>
<dbReference type="Pfam" id="PF13927">
    <property type="entry name" value="Ig_3"/>
    <property type="match status" value="32"/>
</dbReference>
<keyword evidence="7" id="KW-0393">Immunoglobulin domain</keyword>
<evidence type="ECO:0000256" key="4">
    <source>
        <dbReference type="ARBA" id="ARBA00023136"/>
    </source>
</evidence>
<keyword evidence="6" id="KW-0325">Glycoprotein</keyword>
<evidence type="ECO:0000256" key="5">
    <source>
        <dbReference type="ARBA" id="ARBA00023157"/>
    </source>
</evidence>
<evidence type="ECO:0000256" key="8">
    <source>
        <dbReference type="SAM" id="Phobius"/>
    </source>
</evidence>
<feature type="domain" description="Ig-like" evidence="9">
    <location>
        <begin position="2897"/>
        <end position="2992"/>
    </location>
</feature>
<feature type="domain" description="Ig-like" evidence="9">
    <location>
        <begin position="1167"/>
        <end position="1267"/>
    </location>
</feature>
<feature type="domain" description="Ig-like" evidence="9">
    <location>
        <begin position="25"/>
        <end position="117"/>
    </location>
</feature>
<feature type="transmembrane region" description="Helical" evidence="8">
    <location>
        <begin position="12"/>
        <end position="30"/>
    </location>
</feature>
<feature type="domain" description="Ig-like" evidence="9">
    <location>
        <begin position="2389"/>
        <end position="2487"/>
    </location>
</feature>
<dbReference type="PANTHER" id="PTHR11640">
    <property type="entry name" value="NEPHRIN"/>
    <property type="match status" value="1"/>
</dbReference>
<dbReference type="Pfam" id="PF07679">
    <property type="entry name" value="I-set"/>
    <property type="match status" value="3"/>
</dbReference>
<feature type="domain" description="Ig-like" evidence="9">
    <location>
        <begin position="2607"/>
        <end position="2690"/>
    </location>
</feature>
<dbReference type="SMART" id="SM00409">
    <property type="entry name" value="IG"/>
    <property type="match status" value="37"/>
</dbReference>
<keyword evidence="11" id="KW-1185">Reference proteome</keyword>
<dbReference type="InterPro" id="IPR013783">
    <property type="entry name" value="Ig-like_fold"/>
</dbReference>
<keyword evidence="3 8" id="KW-1133">Transmembrane helix</keyword>
<feature type="transmembrane region" description="Helical" evidence="8">
    <location>
        <begin position="3877"/>
        <end position="3910"/>
    </location>
</feature>
<feature type="domain" description="Ig-like" evidence="9">
    <location>
        <begin position="1476"/>
        <end position="1574"/>
    </location>
</feature>
<feature type="domain" description="Ig-like" evidence="9">
    <location>
        <begin position="640"/>
        <end position="734"/>
    </location>
</feature>
<feature type="domain" description="Ig-like" evidence="9">
    <location>
        <begin position="1065"/>
        <end position="1162"/>
    </location>
</feature>
<keyword evidence="2 8" id="KW-0812">Transmembrane</keyword>
<dbReference type="InterPro" id="IPR007110">
    <property type="entry name" value="Ig-like_dom"/>
</dbReference>
<feature type="domain" description="Ig-like" evidence="9">
    <location>
        <begin position="537"/>
        <end position="635"/>
    </location>
</feature>
<evidence type="ECO:0000259" key="9">
    <source>
        <dbReference type="PROSITE" id="PS50835"/>
    </source>
</evidence>
<feature type="domain" description="Ig-like" evidence="9">
    <location>
        <begin position="2290"/>
        <end position="2384"/>
    </location>
</feature>
<dbReference type="Gene3D" id="2.60.40.10">
    <property type="entry name" value="Immunoglobulins"/>
    <property type="match status" value="38"/>
</dbReference>
<dbReference type="InterPro" id="IPR003599">
    <property type="entry name" value="Ig_sub"/>
</dbReference>
<dbReference type="InterPro" id="IPR003598">
    <property type="entry name" value="Ig_sub2"/>
</dbReference>
<dbReference type="SUPFAM" id="SSF48726">
    <property type="entry name" value="Immunoglobulin"/>
    <property type="match status" value="38"/>
</dbReference>